<reference evidence="1" key="1">
    <citation type="submission" date="2023-07" db="EMBL/GenBank/DDBJ databases">
        <title>Black Yeasts Isolated from many extreme environments.</title>
        <authorList>
            <person name="Coleine C."/>
            <person name="Stajich J.E."/>
            <person name="Selbmann L."/>
        </authorList>
    </citation>
    <scope>NUCLEOTIDE SEQUENCE</scope>
    <source>
        <strain evidence="1">CCFEE 5714</strain>
    </source>
</reference>
<dbReference type="Proteomes" id="UP001281147">
    <property type="component" value="Unassembled WGS sequence"/>
</dbReference>
<comment type="caution">
    <text evidence="1">The sequence shown here is derived from an EMBL/GenBank/DDBJ whole genome shotgun (WGS) entry which is preliminary data.</text>
</comment>
<name>A0ACC3N3T7_9PEZI</name>
<evidence type="ECO:0000313" key="2">
    <source>
        <dbReference type="Proteomes" id="UP001281147"/>
    </source>
</evidence>
<evidence type="ECO:0000313" key="1">
    <source>
        <dbReference type="EMBL" id="KAK3709246.1"/>
    </source>
</evidence>
<organism evidence="1 2">
    <name type="scientific">Vermiconidia calcicola</name>
    <dbReference type="NCBI Taxonomy" id="1690605"/>
    <lineage>
        <taxon>Eukaryota</taxon>
        <taxon>Fungi</taxon>
        <taxon>Dikarya</taxon>
        <taxon>Ascomycota</taxon>
        <taxon>Pezizomycotina</taxon>
        <taxon>Dothideomycetes</taxon>
        <taxon>Dothideomycetidae</taxon>
        <taxon>Mycosphaerellales</taxon>
        <taxon>Extremaceae</taxon>
        <taxon>Vermiconidia</taxon>
    </lineage>
</organism>
<proteinExistence type="predicted"/>
<protein>
    <submittedName>
        <fullName evidence="1">Uncharacterized protein</fullName>
    </submittedName>
</protein>
<gene>
    <name evidence="1" type="ORF">LTR37_010984</name>
</gene>
<sequence length="423" mass="45472">MAVQLPAKLKTGDIQRFAVRAAQLEKYKPIVSYWCEYYILQQVLNKNLHRSDEECQSYAIQLMDKLEQTKADSASNDAIVDDVAAKAYIENFALDTFSRADNAQRANQVTKQTADTFMAAATFLDMLSIWGEVDREVAAKSKFAKFHAARILRAFKAGEDPNATNPVVEEQPAPAEDGMEAELQALERAQNGPDSGVYRPPTVESAGHSGLPSRPESTVQGEPTRPPSLPQQTPDGPLYPPPPQQDEHEVSPIEPPESAAARQNSAGGGYSPTLPSAPPDVDMLDHPGPPSQPPQQPIDPQDFYNNSAPPPPDPTAPSPGLLGMGSSYRLSRPGPDRATAQPPAVPYVQSPQAPPFQPRAAPAPAPPLAPMQQGPPAGGYLNDDESTMAAQKHARWAISALNFEDANTAVKELRLALQSLGAT</sequence>
<accession>A0ACC3N3T7</accession>
<keyword evidence="2" id="KW-1185">Reference proteome</keyword>
<dbReference type="EMBL" id="JAUTXU010000094">
    <property type="protein sequence ID" value="KAK3709246.1"/>
    <property type="molecule type" value="Genomic_DNA"/>
</dbReference>